<dbReference type="SMART" id="SM00184">
    <property type="entry name" value="RING"/>
    <property type="match status" value="1"/>
</dbReference>
<feature type="domain" description="RING-type" evidence="6">
    <location>
        <begin position="100"/>
        <end position="144"/>
    </location>
</feature>
<dbReference type="InterPro" id="IPR053238">
    <property type="entry name" value="RING-H2_zinc_finger"/>
</dbReference>
<feature type="region of interest" description="Disordered" evidence="5">
    <location>
        <begin position="1"/>
        <end position="35"/>
    </location>
</feature>
<keyword evidence="3" id="KW-0862">Zinc</keyword>
<protein>
    <recommendedName>
        <fullName evidence="6">RING-type domain-containing protein</fullName>
    </recommendedName>
</protein>
<keyword evidence="2 4" id="KW-0863">Zinc-finger</keyword>
<organism evidence="7 8">
    <name type="scientific">Maudiozyma humilis</name>
    <name type="common">Sour dough yeast</name>
    <name type="synonym">Kazachstania humilis</name>
    <dbReference type="NCBI Taxonomy" id="51915"/>
    <lineage>
        <taxon>Eukaryota</taxon>
        <taxon>Fungi</taxon>
        <taxon>Dikarya</taxon>
        <taxon>Ascomycota</taxon>
        <taxon>Saccharomycotina</taxon>
        <taxon>Saccharomycetes</taxon>
        <taxon>Saccharomycetales</taxon>
        <taxon>Saccharomycetaceae</taxon>
        <taxon>Maudiozyma</taxon>
    </lineage>
</organism>
<evidence type="ECO:0000259" key="6">
    <source>
        <dbReference type="PROSITE" id="PS50089"/>
    </source>
</evidence>
<evidence type="ECO:0000256" key="4">
    <source>
        <dbReference type="PROSITE-ProRule" id="PRU00175"/>
    </source>
</evidence>
<dbReference type="Pfam" id="PF13639">
    <property type="entry name" value="zf-RING_2"/>
    <property type="match status" value="1"/>
</dbReference>
<evidence type="ECO:0000256" key="5">
    <source>
        <dbReference type="SAM" id="MobiDB-lite"/>
    </source>
</evidence>
<evidence type="ECO:0000256" key="2">
    <source>
        <dbReference type="ARBA" id="ARBA00022771"/>
    </source>
</evidence>
<evidence type="ECO:0000256" key="1">
    <source>
        <dbReference type="ARBA" id="ARBA00022723"/>
    </source>
</evidence>
<dbReference type="GO" id="GO:0008270">
    <property type="term" value="F:zinc ion binding"/>
    <property type="evidence" value="ECO:0007669"/>
    <property type="project" value="UniProtKB-KW"/>
</dbReference>
<dbReference type="InterPro" id="IPR013083">
    <property type="entry name" value="Znf_RING/FYVE/PHD"/>
</dbReference>
<dbReference type="SUPFAM" id="SSF57850">
    <property type="entry name" value="RING/U-box"/>
    <property type="match status" value="1"/>
</dbReference>
<proteinExistence type="predicted"/>
<dbReference type="InterPro" id="IPR001841">
    <property type="entry name" value="Znf_RING"/>
</dbReference>
<dbReference type="Gene3D" id="3.30.40.10">
    <property type="entry name" value="Zinc/RING finger domain, C3HC4 (zinc finger)"/>
    <property type="match status" value="1"/>
</dbReference>
<dbReference type="PANTHER" id="PTHR14155:SF627">
    <property type="entry name" value="OS06G0192800 PROTEIN"/>
    <property type="match status" value="1"/>
</dbReference>
<keyword evidence="1" id="KW-0479">Metal-binding</keyword>
<sequence length="172" mass="19231">MRQFVATTVTEEHNTGDPAQGRSAGNAAGNTAHRETRSEFQSLYGALGPQDPALVALLTALLPESLREQWSEKQGDGCSQEFIDSLPRVAAHKLAPDELCAVCFEHFRDDEHPLVVQLPRCRHRFDLQCIAVWLAANRTCPVCRDNVCDHQDRLKDLDTSQAELQEDWGMYG</sequence>
<dbReference type="PANTHER" id="PTHR14155">
    <property type="entry name" value="RING FINGER DOMAIN-CONTAINING"/>
    <property type="match status" value="1"/>
</dbReference>
<comment type="caution">
    <text evidence="7">The sequence shown here is derived from an EMBL/GenBank/DDBJ whole genome shotgun (WGS) entry which is preliminary data.</text>
</comment>
<dbReference type="PROSITE" id="PS50089">
    <property type="entry name" value="ZF_RING_2"/>
    <property type="match status" value="1"/>
</dbReference>
<reference evidence="7 8" key="1">
    <citation type="journal article" date="2023" name="Elife">
        <title>Identification of key yeast species and microbe-microbe interactions impacting larval growth of Drosophila in the wild.</title>
        <authorList>
            <person name="Mure A."/>
            <person name="Sugiura Y."/>
            <person name="Maeda R."/>
            <person name="Honda K."/>
            <person name="Sakurai N."/>
            <person name="Takahashi Y."/>
            <person name="Watada M."/>
            <person name="Katoh T."/>
            <person name="Gotoh A."/>
            <person name="Gotoh Y."/>
            <person name="Taniguchi I."/>
            <person name="Nakamura K."/>
            <person name="Hayashi T."/>
            <person name="Katayama T."/>
            <person name="Uemura T."/>
            <person name="Hattori Y."/>
        </authorList>
    </citation>
    <scope>NUCLEOTIDE SEQUENCE [LARGE SCALE GENOMIC DNA]</scope>
    <source>
        <strain evidence="7 8">KH-74</strain>
    </source>
</reference>
<gene>
    <name evidence="7" type="ORF">DAKH74_018570</name>
</gene>
<accession>A0AAV5RX37</accession>
<evidence type="ECO:0000313" key="7">
    <source>
        <dbReference type="EMBL" id="GMM55241.1"/>
    </source>
</evidence>
<evidence type="ECO:0000313" key="8">
    <source>
        <dbReference type="Proteomes" id="UP001377567"/>
    </source>
</evidence>
<evidence type="ECO:0000256" key="3">
    <source>
        <dbReference type="ARBA" id="ARBA00022833"/>
    </source>
</evidence>
<dbReference type="Proteomes" id="UP001377567">
    <property type="component" value="Unassembled WGS sequence"/>
</dbReference>
<dbReference type="AlphaFoldDB" id="A0AAV5RX37"/>
<dbReference type="EMBL" id="BTGD01000005">
    <property type="protein sequence ID" value="GMM55241.1"/>
    <property type="molecule type" value="Genomic_DNA"/>
</dbReference>
<keyword evidence="8" id="KW-1185">Reference proteome</keyword>
<name>A0AAV5RX37_MAUHU</name>